<dbReference type="InterPro" id="IPR039361">
    <property type="entry name" value="Cyclin"/>
</dbReference>
<dbReference type="SUPFAM" id="SSF47954">
    <property type="entry name" value="Cyclin-like"/>
    <property type="match status" value="2"/>
</dbReference>
<evidence type="ECO:0000259" key="8">
    <source>
        <dbReference type="SMART" id="SM00385"/>
    </source>
</evidence>
<feature type="domain" description="Cyclin C-terminal" evidence="9">
    <location>
        <begin position="187"/>
        <end position="312"/>
    </location>
</feature>
<evidence type="ECO:0000256" key="1">
    <source>
        <dbReference type="ARBA" id="ARBA00009065"/>
    </source>
</evidence>
<dbReference type="SMART" id="SM01332">
    <property type="entry name" value="Cyclin_C"/>
    <property type="match status" value="1"/>
</dbReference>
<protein>
    <recommendedName>
        <fullName evidence="6">B-like cyclin</fullName>
    </recommendedName>
</protein>
<dbReference type="InterPro" id="IPR004367">
    <property type="entry name" value="Cyclin_C-dom"/>
</dbReference>
<comment type="subunit">
    <text evidence="2">Interacts with the CDC2 protein kinase to form a serine/threonine kinase holoenzyme complex also known as maturation promoting factor (MPF). The cyclin subunit imparts substrate specificity to the complex.</text>
</comment>
<dbReference type="EMBL" id="QZWG01000005">
    <property type="protein sequence ID" value="RZC11913.1"/>
    <property type="molecule type" value="Genomic_DNA"/>
</dbReference>
<evidence type="ECO:0000256" key="4">
    <source>
        <dbReference type="ARBA" id="ARBA00023127"/>
    </source>
</evidence>
<dbReference type="GO" id="GO:0051301">
    <property type="term" value="P:cell division"/>
    <property type="evidence" value="ECO:0007669"/>
    <property type="project" value="UniProtKB-KW"/>
</dbReference>
<evidence type="ECO:0000313" key="10">
    <source>
        <dbReference type="EMBL" id="KHN20362.1"/>
    </source>
</evidence>
<dbReference type="InterPro" id="IPR036915">
    <property type="entry name" value="Cyclin-like_sf"/>
</dbReference>
<dbReference type="AlphaFoldDB" id="A0A0B2QKW0"/>
<accession>A0A0B2QKW0</accession>
<dbReference type="CDD" id="cd20544">
    <property type="entry name" value="CYCLIN_AtCycD-like_rpt2"/>
    <property type="match status" value="1"/>
</dbReference>
<keyword evidence="12" id="KW-1185">Reference proteome</keyword>
<evidence type="ECO:0000313" key="11">
    <source>
        <dbReference type="EMBL" id="RZC11913.1"/>
    </source>
</evidence>
<keyword evidence="3" id="KW-0132">Cell division</keyword>
<evidence type="ECO:0000313" key="12">
    <source>
        <dbReference type="Proteomes" id="UP000289340"/>
    </source>
</evidence>
<evidence type="ECO:0000256" key="5">
    <source>
        <dbReference type="ARBA" id="ARBA00023306"/>
    </source>
</evidence>
<dbReference type="Proteomes" id="UP000053555">
    <property type="component" value="Unassembled WGS sequence"/>
</dbReference>
<dbReference type="Pfam" id="PF02984">
    <property type="entry name" value="Cyclin_C"/>
    <property type="match status" value="1"/>
</dbReference>
<proteinExistence type="inferred from homology"/>
<reference evidence="10" key="1">
    <citation type="submission" date="2014-07" db="EMBL/GenBank/DDBJ databases">
        <title>Identification of a novel salt tolerance gene in wild soybean by whole-genome sequencing.</title>
        <authorList>
            <person name="Lam H.-M."/>
            <person name="Qi X."/>
            <person name="Li M.-W."/>
            <person name="Liu X."/>
            <person name="Xie M."/>
            <person name="Ni M."/>
            <person name="Xu X."/>
        </authorList>
    </citation>
    <scope>NUCLEOTIDE SEQUENCE [LARGE SCALE GENOMIC DNA]</scope>
    <source>
        <tissue evidence="10">Root</tissue>
    </source>
</reference>
<dbReference type="SMART" id="SM00385">
    <property type="entry name" value="CYCLIN"/>
    <property type="match status" value="1"/>
</dbReference>
<dbReference type="FunFam" id="1.10.472.10:FF:000060">
    <property type="entry name" value="D6-type cyclin"/>
    <property type="match status" value="1"/>
</dbReference>
<dbReference type="EMBL" id="KN658483">
    <property type="protein sequence ID" value="KHN20362.1"/>
    <property type="molecule type" value="Genomic_DNA"/>
</dbReference>
<dbReference type="Gramene" id="XM_028376416.1">
    <property type="protein sequence ID" value="XP_028232217.1"/>
    <property type="gene ID" value="LOC114412491"/>
</dbReference>
<dbReference type="InterPro" id="IPR006671">
    <property type="entry name" value="Cyclin_N"/>
</dbReference>
<sequence length="318" mass="36706">MSFDSSNHPISPDLYCSEVTSEVIHLDSDDEALKFNVLWGDSDHDDSDDESILLNLLESEHNQVQEQTKFLGQQLRKKTWLINAREEAINWILKVHAYYSFKPETAYLSVDYFNRFLLSHTFTQDKAWPLQLLSVTCLSLAAKMEESKVPLLLDLQVIESRFLFKPKTVQRMELLVMASLKWRLRTITPFDFVHLFISKLLCSASTWGDLSYIVSLVSDVIIRTCLVMDFLEFSPSTIAAAALLWVTNQCVDDKKSYCLHKNISIEMVKKCYKLMKQKLIIRRSELYWPKTSQLLPRSPTCVLDHAAAMQESSDAHKL</sequence>
<dbReference type="PANTHER" id="PTHR10177">
    <property type="entry name" value="CYCLINS"/>
    <property type="match status" value="1"/>
</dbReference>
<reference evidence="11 12" key="2">
    <citation type="submission" date="2018-09" db="EMBL/GenBank/DDBJ databases">
        <title>A high-quality reference genome of wild soybean provides a powerful tool to mine soybean genomes.</title>
        <authorList>
            <person name="Xie M."/>
            <person name="Chung C.Y.L."/>
            <person name="Li M.-W."/>
            <person name="Wong F.-L."/>
            <person name="Chan T.-F."/>
            <person name="Lam H.-M."/>
        </authorList>
    </citation>
    <scope>NUCLEOTIDE SEQUENCE [LARGE SCALE GENOMIC DNA]</scope>
    <source>
        <strain evidence="12">cv. W05</strain>
        <tissue evidence="11">Hypocotyl of etiolated seedlings</tissue>
    </source>
</reference>
<evidence type="ECO:0000259" key="9">
    <source>
        <dbReference type="SMART" id="SM01332"/>
    </source>
</evidence>
<comment type="similarity">
    <text evidence="1">Belongs to the cyclin family. Cyclin D subfamily.</text>
</comment>
<evidence type="ECO:0000256" key="6">
    <source>
        <dbReference type="ARBA" id="ARBA00032263"/>
    </source>
</evidence>
<dbReference type="Pfam" id="PF00134">
    <property type="entry name" value="Cyclin_N"/>
    <property type="match status" value="1"/>
</dbReference>
<feature type="domain" description="Cyclin-like" evidence="8">
    <location>
        <begin position="90"/>
        <end position="178"/>
    </location>
</feature>
<dbReference type="Gene3D" id="1.10.472.10">
    <property type="entry name" value="Cyclin-like"/>
    <property type="match status" value="2"/>
</dbReference>
<organism evidence="10">
    <name type="scientific">Glycine soja</name>
    <name type="common">Wild soybean</name>
    <dbReference type="NCBI Taxonomy" id="3848"/>
    <lineage>
        <taxon>Eukaryota</taxon>
        <taxon>Viridiplantae</taxon>
        <taxon>Streptophyta</taxon>
        <taxon>Embryophyta</taxon>
        <taxon>Tracheophyta</taxon>
        <taxon>Spermatophyta</taxon>
        <taxon>Magnoliopsida</taxon>
        <taxon>eudicotyledons</taxon>
        <taxon>Gunneridae</taxon>
        <taxon>Pentapetalae</taxon>
        <taxon>rosids</taxon>
        <taxon>fabids</taxon>
        <taxon>Fabales</taxon>
        <taxon>Fabaceae</taxon>
        <taxon>Papilionoideae</taxon>
        <taxon>50 kb inversion clade</taxon>
        <taxon>NPAAA clade</taxon>
        <taxon>indigoferoid/millettioid clade</taxon>
        <taxon>Phaseoleae</taxon>
        <taxon>Glycine</taxon>
        <taxon>Glycine subgen. Soja</taxon>
    </lineage>
</organism>
<dbReference type="FunFam" id="1.10.472.10:FF:000040">
    <property type="entry name" value="D6-type cyclin"/>
    <property type="match status" value="1"/>
</dbReference>
<gene>
    <name evidence="11" type="ORF">D0Y65_011918</name>
    <name evidence="10" type="ORF">glysoja_027859</name>
</gene>
<evidence type="ECO:0000256" key="3">
    <source>
        <dbReference type="ARBA" id="ARBA00022618"/>
    </source>
</evidence>
<dbReference type="Proteomes" id="UP000289340">
    <property type="component" value="Chromosome 5"/>
</dbReference>
<evidence type="ECO:0000256" key="2">
    <source>
        <dbReference type="ARBA" id="ARBA00011177"/>
    </source>
</evidence>
<keyword evidence="4 7" id="KW-0195">Cyclin</keyword>
<dbReference type="InterPro" id="IPR013763">
    <property type="entry name" value="Cyclin-like_dom"/>
</dbReference>
<keyword evidence="5" id="KW-0131">Cell cycle</keyword>
<dbReference type="CDD" id="cd20543">
    <property type="entry name" value="CYCLIN_AtCycD-like_rpt1"/>
    <property type="match status" value="1"/>
</dbReference>
<name>A0A0B2QKW0_GLYSO</name>
<evidence type="ECO:0000256" key="7">
    <source>
        <dbReference type="RuleBase" id="RU000383"/>
    </source>
</evidence>